<dbReference type="EMBL" id="NNRL01000153">
    <property type="protein sequence ID" value="OYR16040.1"/>
    <property type="molecule type" value="Genomic_DNA"/>
</dbReference>
<gene>
    <name evidence="1" type="ORF">CEV33_0090</name>
</gene>
<proteinExistence type="predicted"/>
<accession>A0A256FMQ9</accession>
<reference evidence="1 2" key="1">
    <citation type="submission" date="2017-07" db="EMBL/GenBank/DDBJ databases">
        <title>Phylogenetic study on the rhizospheric bacterium Ochrobactrum sp. A44.</title>
        <authorList>
            <person name="Krzyzanowska D.M."/>
            <person name="Ossowicki A."/>
            <person name="Rajewska M."/>
            <person name="Maciag T."/>
            <person name="Kaczynski Z."/>
            <person name="Czerwicka M."/>
            <person name="Jafra S."/>
        </authorList>
    </citation>
    <scope>NUCLEOTIDE SEQUENCE [LARGE SCALE GENOMIC DNA]</scope>
    <source>
        <strain evidence="1 2">OgA9a</strain>
    </source>
</reference>
<name>A0A256FMQ9_9HYPH</name>
<dbReference type="AlphaFoldDB" id="A0A256FMQ9"/>
<comment type="caution">
    <text evidence="1">The sequence shown here is derived from an EMBL/GenBank/DDBJ whole genome shotgun (WGS) entry which is preliminary data.</text>
</comment>
<evidence type="ECO:0000313" key="2">
    <source>
        <dbReference type="Proteomes" id="UP000216478"/>
    </source>
</evidence>
<organism evidence="1 2">
    <name type="scientific">Brucella grignonensis</name>
    <dbReference type="NCBI Taxonomy" id="94627"/>
    <lineage>
        <taxon>Bacteria</taxon>
        <taxon>Pseudomonadati</taxon>
        <taxon>Pseudomonadota</taxon>
        <taxon>Alphaproteobacteria</taxon>
        <taxon>Hyphomicrobiales</taxon>
        <taxon>Brucellaceae</taxon>
        <taxon>Brucella/Ochrobactrum group</taxon>
        <taxon>Brucella</taxon>
    </lineage>
</organism>
<evidence type="ECO:0000313" key="1">
    <source>
        <dbReference type="EMBL" id="OYR16040.1"/>
    </source>
</evidence>
<dbReference type="Proteomes" id="UP000216478">
    <property type="component" value="Unassembled WGS sequence"/>
</dbReference>
<keyword evidence="2" id="KW-1185">Reference proteome</keyword>
<sequence>MALHLDSAAREEAASIWRVVNPMLSDRRSKAFYLTHNLIDLRFIPVGLCSK</sequence>
<protein>
    <submittedName>
        <fullName evidence="1">Uncharacterized protein</fullName>
    </submittedName>
</protein>